<evidence type="ECO:0000256" key="1">
    <source>
        <dbReference type="SAM" id="Coils"/>
    </source>
</evidence>
<dbReference type="Proteomes" id="UP000029385">
    <property type="component" value="Unassembled WGS sequence"/>
</dbReference>
<feature type="coiled-coil region" evidence="1">
    <location>
        <begin position="7"/>
        <end position="34"/>
    </location>
</feature>
<dbReference type="PATRIC" id="fig|1121015.4.peg.980"/>
<keyword evidence="1" id="KW-0175">Coiled coil</keyword>
<comment type="caution">
    <text evidence="2">The sequence shown here is derived from an EMBL/GenBank/DDBJ whole genome shotgun (WGS) entry which is preliminary data.</text>
</comment>
<sequence length="158" mass="16856">MTTPPDLDVLQAKLKQALQDVEDAEHARDAANLARMKVAGQLNTLQKSLAAAAPEASSAADPQVAALARIEWLVMHGKPDPAAAAAAKDAEMNAPMPSRAVLEAVIAGKRNFTKEQLEFSVGETMVLTGWQMTPIELMEKGEKWLAQQVLKQSTAGAN</sequence>
<accession>A0A091AVD0</accession>
<evidence type="ECO:0000313" key="3">
    <source>
        <dbReference type="Proteomes" id="UP000029385"/>
    </source>
</evidence>
<protein>
    <submittedName>
        <fullName evidence="2">Uncharacterized protein</fullName>
    </submittedName>
</protein>
<dbReference type="RefSeq" id="WP_022969558.1">
    <property type="nucleotide sequence ID" value="NZ_ATVD01000003.1"/>
</dbReference>
<dbReference type="STRING" id="1121015.GCA_000420545_01943"/>
<name>A0A091AVD0_9GAMM</name>
<organism evidence="2 3">
    <name type="scientific">Arenimonas oryziterrae DSM 21050 = YC6267</name>
    <dbReference type="NCBI Taxonomy" id="1121015"/>
    <lineage>
        <taxon>Bacteria</taxon>
        <taxon>Pseudomonadati</taxon>
        <taxon>Pseudomonadota</taxon>
        <taxon>Gammaproteobacteria</taxon>
        <taxon>Lysobacterales</taxon>
        <taxon>Lysobacteraceae</taxon>
        <taxon>Arenimonas</taxon>
    </lineage>
</organism>
<reference evidence="2 3" key="1">
    <citation type="submission" date="2013-09" db="EMBL/GenBank/DDBJ databases">
        <title>Genome sequencing of Arenimonas oryziterrae.</title>
        <authorList>
            <person name="Chen F."/>
            <person name="Wang G."/>
        </authorList>
    </citation>
    <scope>NUCLEOTIDE SEQUENCE [LARGE SCALE GENOMIC DNA]</scope>
    <source>
        <strain evidence="2 3">YC6267</strain>
    </source>
</reference>
<proteinExistence type="predicted"/>
<dbReference type="OrthoDB" id="5966155at2"/>
<keyword evidence="3" id="KW-1185">Reference proteome</keyword>
<gene>
    <name evidence="2" type="ORF">N789_07460</name>
</gene>
<evidence type="ECO:0000313" key="2">
    <source>
        <dbReference type="EMBL" id="KFN44248.1"/>
    </source>
</evidence>
<dbReference type="AlphaFoldDB" id="A0A091AVD0"/>
<dbReference type="EMBL" id="AVCI01000003">
    <property type="protein sequence ID" value="KFN44248.1"/>
    <property type="molecule type" value="Genomic_DNA"/>
</dbReference>